<evidence type="ECO:0000313" key="3">
    <source>
        <dbReference type="Proteomes" id="UP001165367"/>
    </source>
</evidence>
<accession>A0ABS9KM65</accession>
<evidence type="ECO:0000256" key="1">
    <source>
        <dbReference type="SAM" id="MobiDB-lite"/>
    </source>
</evidence>
<feature type="compositionally biased region" description="Basic and acidic residues" evidence="1">
    <location>
        <begin position="14"/>
        <end position="25"/>
    </location>
</feature>
<dbReference type="Gene3D" id="2.60.40.10">
    <property type="entry name" value="Immunoglobulins"/>
    <property type="match status" value="1"/>
</dbReference>
<dbReference type="Proteomes" id="UP001165367">
    <property type="component" value="Unassembled WGS sequence"/>
</dbReference>
<sequence>MAVKKKNQSGSKQQESKTGADKLFDSLHPNNMLNNAQKVINSAVNVLEEEIAAGILAAKRIEKKMINVEEVRDDSQNLMNRIRKDTHEALDIFLDALAALSKQVGILTDSVSKENNGGAKADAFRPGANSSVQMVDHDGPVSAGSTITLSFVLSDDTIKVPVQLDLQKTDFSGPDNQKVPVKNLTVDPSSFLLNPGEEKEVTIQVRLPRICAPGQYNSILTVKQMPDVKVVLSFEVQEGGEEGRSLKV</sequence>
<gene>
    <name evidence="2" type="ORF">LZZ85_03935</name>
</gene>
<organism evidence="2 3">
    <name type="scientific">Terrimonas ginsenosidimutans</name>
    <dbReference type="NCBI Taxonomy" id="2908004"/>
    <lineage>
        <taxon>Bacteria</taxon>
        <taxon>Pseudomonadati</taxon>
        <taxon>Bacteroidota</taxon>
        <taxon>Chitinophagia</taxon>
        <taxon>Chitinophagales</taxon>
        <taxon>Chitinophagaceae</taxon>
        <taxon>Terrimonas</taxon>
    </lineage>
</organism>
<comment type="caution">
    <text evidence="2">The sequence shown here is derived from an EMBL/GenBank/DDBJ whole genome shotgun (WGS) entry which is preliminary data.</text>
</comment>
<dbReference type="EMBL" id="JAKLTR010000002">
    <property type="protein sequence ID" value="MCG2613412.1"/>
    <property type="molecule type" value="Genomic_DNA"/>
</dbReference>
<dbReference type="InterPro" id="IPR013783">
    <property type="entry name" value="Ig-like_fold"/>
</dbReference>
<evidence type="ECO:0000313" key="2">
    <source>
        <dbReference type="EMBL" id="MCG2613412.1"/>
    </source>
</evidence>
<keyword evidence="3" id="KW-1185">Reference proteome</keyword>
<dbReference type="RefSeq" id="WP_237868640.1">
    <property type="nucleotide sequence ID" value="NZ_JAKLTR010000002.1"/>
</dbReference>
<feature type="region of interest" description="Disordered" evidence="1">
    <location>
        <begin position="1"/>
        <end position="26"/>
    </location>
</feature>
<proteinExistence type="predicted"/>
<name>A0ABS9KM65_9BACT</name>
<evidence type="ECO:0008006" key="4">
    <source>
        <dbReference type="Google" id="ProtNLM"/>
    </source>
</evidence>
<reference evidence="2" key="1">
    <citation type="submission" date="2022-01" db="EMBL/GenBank/DDBJ databases">
        <authorList>
            <person name="Jo J.-H."/>
            <person name="Im W.-T."/>
        </authorList>
    </citation>
    <scope>NUCLEOTIDE SEQUENCE</scope>
    <source>
        <strain evidence="2">NA20</strain>
    </source>
</reference>
<protein>
    <recommendedName>
        <fullName evidence="4">DUF4469 domain-containing protein</fullName>
    </recommendedName>
</protein>